<comment type="caution">
    <text evidence="1">The sequence shown here is derived from an EMBL/GenBank/DDBJ whole genome shotgun (WGS) entry which is preliminary data.</text>
</comment>
<evidence type="ECO:0000313" key="1">
    <source>
        <dbReference type="EMBL" id="KAJ6259966.1"/>
    </source>
</evidence>
<reference evidence="1" key="1">
    <citation type="submission" date="2023-01" db="EMBL/GenBank/DDBJ databases">
        <title>The chitinases involved in constricting ring structure development in the nematode-trapping fungus Drechslerella dactyloides.</title>
        <authorList>
            <person name="Wang R."/>
            <person name="Zhang L."/>
            <person name="Tang P."/>
            <person name="Li S."/>
            <person name="Liang L."/>
        </authorList>
    </citation>
    <scope>NUCLEOTIDE SEQUENCE</scope>
    <source>
        <strain evidence="1">YMF1.00031</strain>
    </source>
</reference>
<dbReference type="Proteomes" id="UP001221413">
    <property type="component" value="Unassembled WGS sequence"/>
</dbReference>
<keyword evidence="2" id="KW-1185">Reference proteome</keyword>
<organism evidence="1 2">
    <name type="scientific">Drechslerella dactyloides</name>
    <name type="common">Nematode-trapping fungus</name>
    <name type="synonym">Arthrobotrys dactyloides</name>
    <dbReference type="NCBI Taxonomy" id="74499"/>
    <lineage>
        <taxon>Eukaryota</taxon>
        <taxon>Fungi</taxon>
        <taxon>Dikarya</taxon>
        <taxon>Ascomycota</taxon>
        <taxon>Pezizomycotina</taxon>
        <taxon>Orbiliomycetes</taxon>
        <taxon>Orbiliales</taxon>
        <taxon>Orbiliaceae</taxon>
        <taxon>Drechslerella</taxon>
    </lineage>
</organism>
<dbReference type="EMBL" id="JAQGDS010000006">
    <property type="protein sequence ID" value="KAJ6259966.1"/>
    <property type="molecule type" value="Genomic_DNA"/>
</dbReference>
<evidence type="ECO:0000313" key="2">
    <source>
        <dbReference type="Proteomes" id="UP001221413"/>
    </source>
</evidence>
<proteinExistence type="predicted"/>
<dbReference type="AlphaFoldDB" id="A0AAD6J0M9"/>
<accession>A0AAD6J0M9</accession>
<name>A0AAD6J0M9_DREDA</name>
<sequence length="72" mass="8194">MRIAPIFILECVCKLASATNALRRFADSEPDSLKERRRVLQIAAWEYASQESLRVKPEGFSKGTWQIPNAQT</sequence>
<gene>
    <name evidence="1" type="ORF">Dda_5610</name>
</gene>
<protein>
    <submittedName>
        <fullName evidence="1">Uncharacterized protein</fullName>
    </submittedName>
</protein>